<dbReference type="GO" id="GO:0005737">
    <property type="term" value="C:cytoplasm"/>
    <property type="evidence" value="ECO:0007669"/>
    <property type="project" value="UniProtKB-SubCell"/>
</dbReference>
<dbReference type="Pfam" id="PF07733">
    <property type="entry name" value="DNA_pol3_alpha"/>
    <property type="match status" value="1"/>
</dbReference>
<dbReference type="CDD" id="cd12113">
    <property type="entry name" value="PHP_PolIIIA_DnaE3"/>
    <property type="match status" value="1"/>
</dbReference>
<accession>A0A1T4L195</accession>
<dbReference type="GO" id="GO:0006260">
    <property type="term" value="P:DNA replication"/>
    <property type="evidence" value="ECO:0007669"/>
    <property type="project" value="UniProtKB-KW"/>
</dbReference>
<evidence type="ECO:0000256" key="8">
    <source>
        <dbReference type="ARBA" id="ARBA00049244"/>
    </source>
</evidence>
<dbReference type="SUPFAM" id="SSF160975">
    <property type="entry name" value="AF1531-like"/>
    <property type="match status" value="1"/>
</dbReference>
<feature type="domain" description="Polymerase/histidinol phosphatase N-terminal" evidence="9">
    <location>
        <begin position="14"/>
        <end position="81"/>
    </location>
</feature>
<dbReference type="Gene3D" id="1.10.150.870">
    <property type="match status" value="1"/>
</dbReference>
<keyword evidence="6" id="KW-0235">DNA replication</keyword>
<name>A0A1T4L195_9BACT</name>
<evidence type="ECO:0000256" key="6">
    <source>
        <dbReference type="ARBA" id="ARBA00022705"/>
    </source>
</evidence>
<dbReference type="Gene3D" id="1.10.10.1600">
    <property type="entry name" value="Bacterial DNA polymerase III alpha subunit, thumb domain"/>
    <property type="match status" value="1"/>
</dbReference>
<dbReference type="Pfam" id="PF02811">
    <property type="entry name" value="PHP"/>
    <property type="match status" value="1"/>
</dbReference>
<dbReference type="InterPro" id="IPR004805">
    <property type="entry name" value="DnaE2/DnaE/PolC"/>
</dbReference>
<dbReference type="STRING" id="115783.SAMN02745119_00710"/>
<dbReference type="InterPro" id="IPR004365">
    <property type="entry name" value="NA-bd_OB_tRNA"/>
</dbReference>
<dbReference type="PANTHER" id="PTHR32294:SF0">
    <property type="entry name" value="DNA POLYMERASE III SUBUNIT ALPHA"/>
    <property type="match status" value="1"/>
</dbReference>
<proteinExistence type="predicted"/>
<evidence type="ECO:0000313" key="10">
    <source>
        <dbReference type="EMBL" id="SJZ48307.1"/>
    </source>
</evidence>
<dbReference type="Pfam" id="PF14579">
    <property type="entry name" value="HHH_6"/>
    <property type="match status" value="1"/>
</dbReference>
<dbReference type="AlphaFoldDB" id="A0A1T4L195"/>
<keyword evidence="5" id="KW-0548">Nucleotidyltransferase</keyword>
<gene>
    <name evidence="10" type="ORF">SAMN02745119_00710</name>
</gene>
<dbReference type="Gene3D" id="3.20.20.140">
    <property type="entry name" value="Metal-dependent hydrolases"/>
    <property type="match status" value="1"/>
</dbReference>
<evidence type="ECO:0000256" key="4">
    <source>
        <dbReference type="ARBA" id="ARBA00022679"/>
    </source>
</evidence>
<sequence length="1180" mass="131845">MEVAETTQTITPFVHLHLHSQYSLLDGAIRIEDLVAKAKQYQMPALAITDHGNMFGAVEFYLKCKKAGIKPIIGCELYIAPDSRFSKDSKGISDAAYHIILLCENLEGYKNLSYLTSAGYKEGFYYRPRIDRALLEKHSGGLIALSACLKGEVAMQCGRGKMEDALETARWYSQLFPDRYYIEIQENTLPEQDTVNLRLLEVAKELGLPLVATNDCHYLNREDAKAHEVLLCIQTGKTMSDPTHMKFSADEFYVKTPDEMAAAFHYAPQAVANTVAIAERCNLELPLEKDYYFPHFEPPEGKTHDDMLEEQAIAGLQERLITIRAKYPDMTEEQVQGYHDRLRIELDCIRQMKFPAYFLIVADFINWAKSQGIPVGPGRGSAAGSLVAYAIRITDLDPLPYNLLFERFLNPERISMPDIDVDFCQDQREKVIEYVVQKYGRERVCQIITFGTMKAKAVVRDVGRAIDMAYGDVDKIAKLIPDDLKMTIEKAIKQEPQLKEMAAADPKVAQLLETANCLEGLARHAGTHAAGVVVAPDQLEEYLPVYKDQKTGGINTQYSMKYVEMVGLVKFDFLGLKNLTVIQNAVRMIREGQNPEFDITRLRDDDQASYDLITAGNTTGIFQLESSGMKEMLVKLKPSCFEDVIAACALYRPGPLGCGMVDEFIERKHGRQKVVYDLPQLEPILKDTYGVIVYQEQVMQISRSLAGYSLGRADLLRRAMGKKDPAVMAKEKEPFLEGAKAQGLDIKKAEAIFDQMAKFAEYGFNKSHSAAYALIAYQTAYLKAHYPVEFMAALLSCDMDSTDKVLKSISDCREQGIEVLPPDINTSGQSFTVSGKSMRFGLGAVKGVGGGAVESIIEARADGPFTDIYDFCERVDLRRVNKRVMEALVKCGGFDSLHKHRAPLMAALDDATTAGQRFQEERDSAQVSLFGDMPTATATRSGRKLPDIEEWHDKEKLGYEKEALGFLITGHPLDRYASDIKRLASAEIARLVDFPDGMEVRVCGIVTSLKEIMTKKGDRMGFVTIEDLTGQIEITVFSDMYVPAAGLLKSDDPLLFTGKLEKGEKGCKLLVMKPQEGNGRKFPNQVNVNGDIKLLSEAQEQQTTRVSLALRLLELTTEQLTPIRDLLEKHPGNLPVLLQLEIPNRSRTIIKLPDHLKVAASDEFRVAVERCVGYNAAIFE</sequence>
<keyword evidence="4" id="KW-0808">Transferase</keyword>
<dbReference type="EMBL" id="FUWR01000002">
    <property type="protein sequence ID" value="SJZ48307.1"/>
    <property type="molecule type" value="Genomic_DNA"/>
</dbReference>
<dbReference type="SUPFAM" id="SSF89550">
    <property type="entry name" value="PHP domain-like"/>
    <property type="match status" value="1"/>
</dbReference>
<dbReference type="NCBIfam" id="NF005298">
    <property type="entry name" value="PRK06826.1"/>
    <property type="match status" value="1"/>
</dbReference>
<comment type="subcellular location">
    <subcellularLocation>
        <location evidence="1">Cytoplasm</location>
    </subcellularLocation>
</comment>
<reference evidence="11" key="1">
    <citation type="submission" date="2017-02" db="EMBL/GenBank/DDBJ databases">
        <authorList>
            <person name="Varghese N."/>
            <person name="Submissions S."/>
        </authorList>
    </citation>
    <scope>NUCLEOTIDE SEQUENCE [LARGE SCALE GENOMIC DNA]</scope>
    <source>
        <strain evidence="11">ATCC BAA-34</strain>
    </source>
</reference>
<organism evidence="10 11">
    <name type="scientific">Trichlorobacter thiogenes</name>
    <dbReference type="NCBI Taxonomy" id="115783"/>
    <lineage>
        <taxon>Bacteria</taxon>
        <taxon>Pseudomonadati</taxon>
        <taxon>Thermodesulfobacteriota</taxon>
        <taxon>Desulfuromonadia</taxon>
        <taxon>Geobacterales</taxon>
        <taxon>Geobacteraceae</taxon>
        <taxon>Trichlorobacter</taxon>
    </lineage>
</organism>
<dbReference type="InterPro" id="IPR004013">
    <property type="entry name" value="PHP_dom"/>
</dbReference>
<dbReference type="InterPro" id="IPR016195">
    <property type="entry name" value="Pol/histidinol_Pase-like"/>
</dbReference>
<dbReference type="GO" id="GO:0008408">
    <property type="term" value="F:3'-5' exonuclease activity"/>
    <property type="evidence" value="ECO:0007669"/>
    <property type="project" value="InterPro"/>
</dbReference>
<dbReference type="SMART" id="SM00481">
    <property type="entry name" value="POLIIIAc"/>
    <property type="match status" value="1"/>
</dbReference>
<evidence type="ECO:0000256" key="5">
    <source>
        <dbReference type="ARBA" id="ARBA00022695"/>
    </source>
</evidence>
<evidence type="ECO:0000259" key="9">
    <source>
        <dbReference type="SMART" id="SM00481"/>
    </source>
</evidence>
<dbReference type="InterPro" id="IPR029460">
    <property type="entry name" value="DNAPol_HHH"/>
</dbReference>
<evidence type="ECO:0000256" key="2">
    <source>
        <dbReference type="ARBA" id="ARBA00012417"/>
    </source>
</evidence>
<keyword evidence="11" id="KW-1185">Reference proteome</keyword>
<dbReference type="OrthoDB" id="9803237at2"/>
<protein>
    <recommendedName>
        <fullName evidence="3">DNA polymerase III subunit alpha</fullName>
        <ecNumber evidence="2">2.7.7.7</ecNumber>
    </recommendedName>
</protein>
<dbReference type="Proteomes" id="UP000190102">
    <property type="component" value="Unassembled WGS sequence"/>
</dbReference>
<comment type="catalytic activity">
    <reaction evidence="8">
        <text>DNA(n) + a 2'-deoxyribonucleoside 5'-triphosphate = DNA(n+1) + diphosphate</text>
        <dbReference type="Rhea" id="RHEA:22508"/>
        <dbReference type="Rhea" id="RHEA-COMP:17339"/>
        <dbReference type="Rhea" id="RHEA-COMP:17340"/>
        <dbReference type="ChEBI" id="CHEBI:33019"/>
        <dbReference type="ChEBI" id="CHEBI:61560"/>
        <dbReference type="ChEBI" id="CHEBI:173112"/>
        <dbReference type="EC" id="2.7.7.7"/>
    </reaction>
</comment>
<keyword evidence="7" id="KW-0239">DNA-directed DNA polymerase</keyword>
<evidence type="ECO:0000256" key="3">
    <source>
        <dbReference type="ARBA" id="ARBA00019114"/>
    </source>
</evidence>
<dbReference type="CDD" id="cd04485">
    <property type="entry name" value="DnaE_OBF"/>
    <property type="match status" value="1"/>
</dbReference>
<dbReference type="Pfam" id="PF01336">
    <property type="entry name" value="tRNA_anti-codon"/>
    <property type="match status" value="1"/>
</dbReference>
<dbReference type="GO" id="GO:0003887">
    <property type="term" value="F:DNA-directed DNA polymerase activity"/>
    <property type="evidence" value="ECO:0007669"/>
    <property type="project" value="UniProtKB-KW"/>
</dbReference>
<dbReference type="GO" id="GO:0003676">
    <property type="term" value="F:nucleic acid binding"/>
    <property type="evidence" value="ECO:0007669"/>
    <property type="project" value="InterPro"/>
</dbReference>
<dbReference type="EC" id="2.7.7.7" evidence="2"/>
<evidence type="ECO:0000256" key="7">
    <source>
        <dbReference type="ARBA" id="ARBA00022932"/>
    </source>
</evidence>
<dbReference type="InterPro" id="IPR003141">
    <property type="entry name" value="Pol/His_phosphatase_N"/>
</dbReference>
<dbReference type="Pfam" id="PF17657">
    <property type="entry name" value="DNA_pol3_finger"/>
    <property type="match status" value="1"/>
</dbReference>
<dbReference type="InterPro" id="IPR011708">
    <property type="entry name" value="DNA_pol3_alpha_NTPase_dom"/>
</dbReference>
<dbReference type="PANTHER" id="PTHR32294">
    <property type="entry name" value="DNA POLYMERASE III SUBUNIT ALPHA"/>
    <property type="match status" value="1"/>
</dbReference>
<evidence type="ECO:0000256" key="1">
    <source>
        <dbReference type="ARBA" id="ARBA00004496"/>
    </source>
</evidence>
<dbReference type="InterPro" id="IPR040982">
    <property type="entry name" value="DNA_pol3_finger"/>
</dbReference>
<dbReference type="InterPro" id="IPR041931">
    <property type="entry name" value="DNA_pol3_alpha_thumb_dom"/>
</dbReference>
<dbReference type="NCBIfam" id="TIGR00594">
    <property type="entry name" value="polc"/>
    <property type="match status" value="1"/>
</dbReference>
<dbReference type="NCBIfam" id="NF004226">
    <property type="entry name" value="PRK05673.1"/>
    <property type="match status" value="1"/>
</dbReference>
<dbReference type="RefSeq" id="WP_078789005.1">
    <property type="nucleotide sequence ID" value="NZ_FUWR01000002.1"/>
</dbReference>
<evidence type="ECO:0000313" key="11">
    <source>
        <dbReference type="Proteomes" id="UP000190102"/>
    </source>
</evidence>